<protein>
    <submittedName>
        <fullName evidence="1">Uncharacterized protein</fullName>
    </submittedName>
</protein>
<comment type="caution">
    <text evidence="1">The sequence shown here is derived from an EMBL/GenBank/DDBJ whole genome shotgun (WGS) entry which is preliminary data.</text>
</comment>
<dbReference type="AlphaFoldDB" id="A0A9D4S623"/>
<sequence length="125" mass="13843">MFHYKFYPGAIYLSTFTQQFTGCYVFGVIPDPEVSVTILNPLARWSHSPSRQTILEVFGIRNFPNIRFQESWDCRSMSNRTSFGLAGRNLLDCLAMGRLGCCGIHAHASVGGDSGQDGQTAEITT</sequence>
<reference evidence="1" key="2">
    <citation type="submission" date="2020-11" db="EMBL/GenBank/DDBJ databases">
        <authorList>
            <person name="McCartney M.A."/>
            <person name="Auch B."/>
            <person name="Kono T."/>
            <person name="Mallez S."/>
            <person name="Becker A."/>
            <person name="Gohl D.M."/>
            <person name="Silverstein K.A.T."/>
            <person name="Koren S."/>
            <person name="Bechman K.B."/>
            <person name="Herman A."/>
            <person name="Abrahante J.E."/>
            <person name="Garbe J."/>
        </authorList>
    </citation>
    <scope>NUCLEOTIDE SEQUENCE</scope>
    <source>
        <strain evidence="1">Duluth1</strain>
        <tissue evidence="1">Whole animal</tissue>
    </source>
</reference>
<name>A0A9D4S623_DREPO</name>
<dbReference type="EMBL" id="JAIWYP010000001">
    <property type="protein sequence ID" value="KAH3892936.1"/>
    <property type="molecule type" value="Genomic_DNA"/>
</dbReference>
<accession>A0A9D4S623</accession>
<organism evidence="1 2">
    <name type="scientific">Dreissena polymorpha</name>
    <name type="common">Zebra mussel</name>
    <name type="synonym">Mytilus polymorpha</name>
    <dbReference type="NCBI Taxonomy" id="45954"/>
    <lineage>
        <taxon>Eukaryota</taxon>
        <taxon>Metazoa</taxon>
        <taxon>Spiralia</taxon>
        <taxon>Lophotrochozoa</taxon>
        <taxon>Mollusca</taxon>
        <taxon>Bivalvia</taxon>
        <taxon>Autobranchia</taxon>
        <taxon>Heteroconchia</taxon>
        <taxon>Euheterodonta</taxon>
        <taxon>Imparidentia</taxon>
        <taxon>Neoheterodontei</taxon>
        <taxon>Myida</taxon>
        <taxon>Dreissenoidea</taxon>
        <taxon>Dreissenidae</taxon>
        <taxon>Dreissena</taxon>
    </lineage>
</organism>
<dbReference type="Proteomes" id="UP000828390">
    <property type="component" value="Unassembled WGS sequence"/>
</dbReference>
<proteinExistence type="predicted"/>
<gene>
    <name evidence="1" type="ORF">DPMN_017072</name>
</gene>
<keyword evidence="2" id="KW-1185">Reference proteome</keyword>
<evidence type="ECO:0000313" key="1">
    <source>
        <dbReference type="EMBL" id="KAH3892936.1"/>
    </source>
</evidence>
<reference evidence="1" key="1">
    <citation type="journal article" date="2019" name="bioRxiv">
        <title>The Genome of the Zebra Mussel, Dreissena polymorpha: A Resource for Invasive Species Research.</title>
        <authorList>
            <person name="McCartney M.A."/>
            <person name="Auch B."/>
            <person name="Kono T."/>
            <person name="Mallez S."/>
            <person name="Zhang Y."/>
            <person name="Obille A."/>
            <person name="Becker A."/>
            <person name="Abrahante J.E."/>
            <person name="Garbe J."/>
            <person name="Badalamenti J.P."/>
            <person name="Herman A."/>
            <person name="Mangelson H."/>
            <person name="Liachko I."/>
            <person name="Sullivan S."/>
            <person name="Sone E.D."/>
            <person name="Koren S."/>
            <person name="Silverstein K.A.T."/>
            <person name="Beckman K.B."/>
            <person name="Gohl D.M."/>
        </authorList>
    </citation>
    <scope>NUCLEOTIDE SEQUENCE</scope>
    <source>
        <strain evidence="1">Duluth1</strain>
        <tissue evidence="1">Whole animal</tissue>
    </source>
</reference>
<evidence type="ECO:0000313" key="2">
    <source>
        <dbReference type="Proteomes" id="UP000828390"/>
    </source>
</evidence>